<comment type="caution">
    <text evidence="9">The sequence shown here is derived from an EMBL/GenBank/DDBJ whole genome shotgun (WGS) entry which is preliminary data.</text>
</comment>
<keyword evidence="4" id="KW-0677">Repeat</keyword>
<feature type="region of interest" description="Disordered" evidence="7">
    <location>
        <begin position="225"/>
        <end position="311"/>
    </location>
</feature>
<evidence type="ECO:0000256" key="6">
    <source>
        <dbReference type="ARBA" id="ARBA00023288"/>
    </source>
</evidence>
<evidence type="ECO:0000313" key="9">
    <source>
        <dbReference type="EMBL" id="KAL3794361.1"/>
    </source>
</evidence>
<organism evidence="9 10">
    <name type="scientific">Stephanodiscus triporus</name>
    <dbReference type="NCBI Taxonomy" id="2934178"/>
    <lineage>
        <taxon>Eukaryota</taxon>
        <taxon>Sar</taxon>
        <taxon>Stramenopiles</taxon>
        <taxon>Ochrophyta</taxon>
        <taxon>Bacillariophyta</taxon>
        <taxon>Coscinodiscophyceae</taxon>
        <taxon>Thalassiosirophycidae</taxon>
        <taxon>Stephanodiscales</taxon>
        <taxon>Stephanodiscaceae</taxon>
        <taxon>Stephanodiscus</taxon>
    </lineage>
</organism>
<dbReference type="Gene3D" id="1.10.238.10">
    <property type="entry name" value="EF-hand"/>
    <property type="match status" value="3"/>
</dbReference>
<feature type="compositionally biased region" description="Polar residues" evidence="7">
    <location>
        <begin position="133"/>
        <end position="146"/>
    </location>
</feature>
<feature type="region of interest" description="Disordered" evidence="7">
    <location>
        <begin position="1"/>
        <end position="184"/>
    </location>
</feature>
<feature type="region of interest" description="Disordered" evidence="7">
    <location>
        <begin position="428"/>
        <end position="469"/>
    </location>
</feature>
<name>A0ABD3Q4C0_9STRA</name>
<dbReference type="InterPro" id="IPR002048">
    <property type="entry name" value="EF_hand_dom"/>
</dbReference>
<feature type="compositionally biased region" description="Basic and acidic residues" evidence="7">
    <location>
        <begin position="233"/>
        <end position="247"/>
    </location>
</feature>
<evidence type="ECO:0000256" key="1">
    <source>
        <dbReference type="ARBA" id="ARBA00006049"/>
    </source>
</evidence>
<dbReference type="PROSITE" id="PS00018">
    <property type="entry name" value="EF_HAND_1"/>
    <property type="match status" value="1"/>
</dbReference>
<dbReference type="EMBL" id="JALLAZ020000473">
    <property type="protein sequence ID" value="KAL3794361.1"/>
    <property type="molecule type" value="Genomic_DNA"/>
</dbReference>
<keyword evidence="2" id="KW-0519">Myristate</keyword>
<keyword evidence="6" id="KW-0449">Lipoprotein</keyword>
<dbReference type="GO" id="GO:0046872">
    <property type="term" value="F:metal ion binding"/>
    <property type="evidence" value="ECO:0007669"/>
    <property type="project" value="UniProtKB-KW"/>
</dbReference>
<feature type="compositionally biased region" description="Polar residues" evidence="7">
    <location>
        <begin position="437"/>
        <end position="451"/>
    </location>
</feature>
<protein>
    <recommendedName>
        <fullName evidence="8">EF-hand domain-containing protein</fullName>
    </recommendedName>
</protein>
<accession>A0ABD3Q4C0</accession>
<dbReference type="SUPFAM" id="SSF47473">
    <property type="entry name" value="EF-hand"/>
    <property type="match status" value="2"/>
</dbReference>
<feature type="compositionally biased region" description="Low complexity" evidence="7">
    <location>
        <begin position="248"/>
        <end position="258"/>
    </location>
</feature>
<feature type="compositionally biased region" description="Pro residues" evidence="7">
    <location>
        <begin position="1"/>
        <end position="14"/>
    </location>
</feature>
<evidence type="ECO:0000256" key="7">
    <source>
        <dbReference type="SAM" id="MobiDB-lite"/>
    </source>
</evidence>
<evidence type="ECO:0000259" key="8">
    <source>
        <dbReference type="PROSITE" id="PS50222"/>
    </source>
</evidence>
<gene>
    <name evidence="9" type="ORF">ACHAW5_008630</name>
</gene>
<feature type="region of interest" description="Disordered" evidence="7">
    <location>
        <begin position="1188"/>
        <end position="1214"/>
    </location>
</feature>
<proteinExistence type="inferred from homology"/>
<evidence type="ECO:0000313" key="10">
    <source>
        <dbReference type="Proteomes" id="UP001530315"/>
    </source>
</evidence>
<feature type="domain" description="EF-hand" evidence="8">
    <location>
        <begin position="1435"/>
        <end position="1470"/>
    </location>
</feature>
<feature type="region of interest" description="Disordered" evidence="7">
    <location>
        <begin position="549"/>
        <end position="582"/>
    </location>
</feature>
<dbReference type="Proteomes" id="UP001530315">
    <property type="component" value="Unassembled WGS sequence"/>
</dbReference>
<evidence type="ECO:0000256" key="3">
    <source>
        <dbReference type="ARBA" id="ARBA00022723"/>
    </source>
</evidence>
<evidence type="ECO:0000256" key="5">
    <source>
        <dbReference type="ARBA" id="ARBA00022837"/>
    </source>
</evidence>
<feature type="compositionally biased region" description="Basic and acidic residues" evidence="7">
    <location>
        <begin position="74"/>
        <end position="94"/>
    </location>
</feature>
<feature type="compositionally biased region" description="Basic and acidic residues" evidence="7">
    <location>
        <begin position="111"/>
        <end position="131"/>
    </location>
</feature>
<keyword evidence="5" id="KW-0106">Calcium</keyword>
<dbReference type="PANTHER" id="PTHR23055">
    <property type="entry name" value="CALCIUM BINDING PROTEINS"/>
    <property type="match status" value="1"/>
</dbReference>
<dbReference type="InterPro" id="IPR018247">
    <property type="entry name" value="EF_Hand_1_Ca_BS"/>
</dbReference>
<dbReference type="InterPro" id="IPR011992">
    <property type="entry name" value="EF-hand-dom_pair"/>
</dbReference>
<feature type="compositionally biased region" description="Gly residues" evidence="7">
    <location>
        <begin position="286"/>
        <end position="295"/>
    </location>
</feature>
<dbReference type="PROSITE" id="PS50222">
    <property type="entry name" value="EF_HAND_2"/>
    <property type="match status" value="1"/>
</dbReference>
<dbReference type="InterPro" id="IPR028846">
    <property type="entry name" value="Recoverin"/>
</dbReference>
<reference evidence="9 10" key="1">
    <citation type="submission" date="2024-10" db="EMBL/GenBank/DDBJ databases">
        <title>Updated reference genomes for cyclostephanoid diatoms.</title>
        <authorList>
            <person name="Roberts W.R."/>
            <person name="Alverson A.J."/>
        </authorList>
    </citation>
    <scope>NUCLEOTIDE SEQUENCE [LARGE SCALE GENOMIC DNA]</scope>
    <source>
        <strain evidence="9 10">AJA276-08</strain>
    </source>
</reference>
<keyword evidence="3" id="KW-0479">Metal-binding</keyword>
<keyword evidence="10" id="KW-1185">Reference proteome</keyword>
<evidence type="ECO:0000256" key="2">
    <source>
        <dbReference type="ARBA" id="ARBA00022707"/>
    </source>
</evidence>
<evidence type="ECO:0000256" key="4">
    <source>
        <dbReference type="ARBA" id="ARBA00022737"/>
    </source>
</evidence>
<comment type="similarity">
    <text evidence="1">Belongs to the recoverin family.</text>
</comment>
<sequence length="1552" mass="169405">MTTKPPSTPTPTPPTRRDDDPSPPTPPPPSSSSMAKMSELTINSAAKILPPESDGGVGVDAATTAATTDEDDDAAKTRLPEDEGVEGDRDDLGPRPHHPPGGEDEGGAPRGVDDSDSRGMAKFDIDAEKSSGARASSYPSTSTINGNGHDDGVAAAVGGGGIDGRDDGDDDHHHHDDPPSFSVTLAIGPEDARRVFRASGAFNAEIRRMQQIIAAEGGAGCAEYDDEIAGGGRGEDEMSQPKRKATDAHPTATTTSSSSDDERKKPAIVHSPPSREDPLLPTRSSSGGGGGGGAPLPGEECDAPTKAPPRPLRDLLLSAAKNTNDPLIASFLSQMECQNKSIAERQTSLLFFLDADKSTKLLAAFDVLSNEGGAVTGIEESNESRVANMHNNGGDDDSKSVERLGLILLFQSFLTSISTCVHGGKGGGGACDDKSGSRASTPTIQNTSPVNNLDEDYGDGGANRDWKGSGRTQREILDVATFAADNLIEYVKNEDSDASGEAKERRGDGKTGRISFDTFGKWYNSGGFTHVPWLELLDLSKWNYTGGNSSAHGDENLSSSSSSKRARIQNIDPLTPGVSNMNEPIGSPTDFFASGAMLGATPQTAFKAAETSGHVSGGVQSFSAMFGEMEESRTVVSFDFSGSSPNSANHGGGGSSFHIDITEENLVMLRNLVRRTGFASLTPQHVESLMMKHARIERHKYGETIYVISRAQFGKFIREVVPKESSKNFDPTEIENFSNYFTNFFTCFDYSWSDLKKDEVNAKELMVGFTFLFAGNKSSKLAAAYEILDVDRVGYLTQRGLMQYLRSYLTMLAGISLLSASKKTTTQIRKRLMSPKRDDAFLAVENGAKWTLSHFLRAFEQELHGQHRNSTRTNAVTFEDFAKWYTEGGYAVAPWLELLDLQKFLSLIGESSAGKHPSDSKDESLSDVLFTFPLAKGRSLIVLRDDAQYVRSVVSELGLLSLTCEDIWSVLFNDVANSIAMEGEKSSGTKKSLRMEVDQMTFVYCMMRILNGTGKIKHNSSQWPDFSPEDTLKNFYLSFDLAESKRVPLNQLMCGLTLLCGGKKSNKLVFAFGLFCNDDITKNGKKKNYMIHGDFFYFFRSFLIVMFSCCNQSLSLSAEAVTQYISDTAKSVADDVMAYWSIRKVEKVKFENFSEWYNEGGFETSPWLELLDLNKWVLADQVPLQQQRQQYLQQQQTQEEHPVPPTPAAAGNPSESFGFGLTPGHEAIKALWATPKVKMNGSLPNTGECPPAPDDDHLFDLDIVDAEEDDMDLFLQQESAAAHGHVENVNYIDPATAQTPCKTSEPQNALKFNLLTHDQFGGYIISIGQNEVQLLHRIVTKTGLYLIDAPTICKFILYDTKSRRQVNLTNKSFHAAMKRVLDHAYKSSPSPVSISTKEELSEFTDRLFASFDGQKTGKINAVALACGFTVLCGGRKSDKLEHVFELLDEDRDKLVSQQDIARFIKAFLVMLMSVSSSFTHLYGGACSNDGTAISRAIEAGSEWATSQVFDALQPQNGTISFDDFADWYTKGGYQSMPWLELLDLRKWVLGES</sequence>
<dbReference type="PANTHER" id="PTHR23055:SF178">
    <property type="entry name" value="NEUROCALCIN HOMOLOG"/>
    <property type="match status" value="1"/>
</dbReference>
<feature type="compositionally biased region" description="Low complexity" evidence="7">
    <location>
        <begin position="1188"/>
        <end position="1197"/>
    </location>
</feature>